<name>A0A2U7UCW5_9VIRU</name>
<reference evidence="2" key="1">
    <citation type="journal article" date="2018" name="Nat. Commun.">
        <title>Diversity and evolution of the emerging Pandoraviridae family.</title>
        <authorList>
            <person name="Legendre M."/>
            <person name="Fabre E."/>
            <person name="Poirot O."/>
            <person name="Jeudy S."/>
            <person name="Lartigue A."/>
            <person name="Alempic J.M."/>
            <person name="Beucher L."/>
            <person name="Philippe N."/>
            <person name="Bertaux L."/>
            <person name="Christo-Foroux E."/>
            <person name="Labadie K."/>
            <person name="Coute Y."/>
            <person name="Abergel C."/>
            <person name="Claverie J.M."/>
        </authorList>
    </citation>
    <scope>NUCLEOTIDE SEQUENCE [LARGE SCALE GENOMIC DNA]</scope>
    <source>
        <strain evidence="2">Neocaledonia</strain>
    </source>
</reference>
<dbReference type="RefSeq" id="YP_009482312.1">
    <property type="nucleotide sequence ID" value="NC_037666.1"/>
</dbReference>
<dbReference type="GeneID" id="36843022"/>
<dbReference type="KEGG" id="vg:36843022"/>
<protein>
    <submittedName>
        <fullName evidence="2">Uncharacterized protein</fullName>
    </submittedName>
</protein>
<accession>A0A2U7UCW5</accession>
<organism evidence="2">
    <name type="scientific">Pandoravirus neocaledonia</name>
    <dbReference type="NCBI Taxonomy" id="2107708"/>
    <lineage>
        <taxon>Viruses</taxon>
        <taxon>Pandoravirus</taxon>
    </lineage>
</organism>
<evidence type="ECO:0000256" key="1">
    <source>
        <dbReference type="SAM" id="MobiDB-lite"/>
    </source>
</evidence>
<proteinExistence type="predicted"/>
<dbReference type="Proteomes" id="UP000249287">
    <property type="component" value="Segment"/>
</dbReference>
<feature type="region of interest" description="Disordered" evidence="1">
    <location>
        <begin position="226"/>
        <end position="255"/>
    </location>
</feature>
<gene>
    <name evidence="2" type="ORF">pneo_cds_702</name>
</gene>
<dbReference type="EMBL" id="MG011690">
    <property type="protein sequence ID" value="AVK76309.1"/>
    <property type="molecule type" value="Genomic_DNA"/>
</dbReference>
<sequence>MSALHFEAHFALDADPSVIAREAYDRVANGNASPPTSRARTVSIVRVDRMPTEPPLWLRRGPHWGIVVGDTLYHLIVRPRDDSDSAVSTAVCDVAWALWICRDDVQGVSCAAGTTDLDHDGILGVLSHTVGAFGGDQNLHCLFWHAPTFMRTAIAALCGGGNNARATGGTPPLDTLVRDDDLRSGIFALSRGTRLRAPSLPIAVDDGDDGWMAKSSCEIARHLGVDRSPRSSTRRVSFVRKKKEIGKGDHKQKPA</sequence>
<evidence type="ECO:0000313" key="2">
    <source>
        <dbReference type="EMBL" id="AVK76309.1"/>
    </source>
</evidence>
<feature type="compositionally biased region" description="Basic and acidic residues" evidence="1">
    <location>
        <begin position="245"/>
        <end position="255"/>
    </location>
</feature>